<keyword evidence="2" id="KW-0732">Signal</keyword>
<reference evidence="3" key="1">
    <citation type="journal article" date="2020" name="bioRxiv">
        <title>Comparative genomics of Chlamydomonas.</title>
        <authorList>
            <person name="Craig R.J."/>
            <person name="Hasan A.R."/>
            <person name="Ness R.W."/>
            <person name="Keightley P.D."/>
        </authorList>
    </citation>
    <scope>NUCLEOTIDE SEQUENCE</scope>
    <source>
        <strain evidence="3">SAG 7.73</strain>
    </source>
</reference>
<dbReference type="EMBL" id="JAEHOC010000034">
    <property type="protein sequence ID" value="KAG2428489.1"/>
    <property type="molecule type" value="Genomic_DNA"/>
</dbReference>
<evidence type="ECO:0000313" key="4">
    <source>
        <dbReference type="Proteomes" id="UP000650467"/>
    </source>
</evidence>
<comment type="caution">
    <text evidence="3">The sequence shown here is derived from an EMBL/GenBank/DDBJ whole genome shotgun (WGS) entry which is preliminary data.</text>
</comment>
<feature type="chain" id="PRO_5032646423" evidence="2">
    <location>
        <begin position="17"/>
        <end position="82"/>
    </location>
</feature>
<protein>
    <submittedName>
        <fullName evidence="3">Uncharacterized protein</fullName>
    </submittedName>
</protein>
<evidence type="ECO:0000256" key="2">
    <source>
        <dbReference type="SAM" id="SignalP"/>
    </source>
</evidence>
<dbReference type="Proteomes" id="UP000650467">
    <property type="component" value="Unassembled WGS sequence"/>
</dbReference>
<organism evidence="3 4">
    <name type="scientific">Chlamydomonas incerta</name>
    <dbReference type="NCBI Taxonomy" id="51695"/>
    <lineage>
        <taxon>Eukaryota</taxon>
        <taxon>Viridiplantae</taxon>
        <taxon>Chlorophyta</taxon>
        <taxon>core chlorophytes</taxon>
        <taxon>Chlorophyceae</taxon>
        <taxon>CS clade</taxon>
        <taxon>Chlamydomonadales</taxon>
        <taxon>Chlamydomonadaceae</taxon>
        <taxon>Chlamydomonas</taxon>
    </lineage>
</organism>
<feature type="transmembrane region" description="Helical" evidence="1">
    <location>
        <begin position="31"/>
        <end position="51"/>
    </location>
</feature>
<dbReference type="AlphaFoldDB" id="A0A835VWV0"/>
<keyword evidence="1" id="KW-1133">Transmembrane helix</keyword>
<feature type="signal peptide" evidence="2">
    <location>
        <begin position="1"/>
        <end position="16"/>
    </location>
</feature>
<keyword evidence="4" id="KW-1185">Reference proteome</keyword>
<accession>A0A835VWV0</accession>
<sequence length="82" mass="9378">MPWVTLLLWWSWCITCWVIQSNVTSRIHPTLKSAIIIWIAAAPALIAFLAFTNTWSITNDADVYVQQKLTNAWSWVDASLTI</sequence>
<evidence type="ECO:0000313" key="3">
    <source>
        <dbReference type="EMBL" id="KAG2428489.1"/>
    </source>
</evidence>
<evidence type="ECO:0000256" key="1">
    <source>
        <dbReference type="SAM" id="Phobius"/>
    </source>
</evidence>
<proteinExistence type="predicted"/>
<keyword evidence="1" id="KW-0472">Membrane</keyword>
<gene>
    <name evidence="3" type="ORF">HXX76_011606</name>
</gene>
<name>A0A835VWV0_CHLIN</name>
<keyword evidence="1" id="KW-0812">Transmembrane</keyword>